<evidence type="ECO:0000256" key="5">
    <source>
        <dbReference type="ARBA" id="ARBA00022723"/>
    </source>
</evidence>
<dbReference type="GO" id="GO:0042245">
    <property type="term" value="P:RNA repair"/>
    <property type="evidence" value="ECO:0007669"/>
    <property type="project" value="UniProtKB-KW"/>
</dbReference>
<dbReference type="STRING" id="551995.SAMN05192574_106367"/>
<dbReference type="Pfam" id="PF01966">
    <property type="entry name" value="HD"/>
    <property type="match status" value="1"/>
</dbReference>
<dbReference type="GO" id="GO:0008033">
    <property type="term" value="P:tRNA processing"/>
    <property type="evidence" value="ECO:0007669"/>
    <property type="project" value="UniProtKB-KW"/>
</dbReference>
<keyword evidence="2 11" id="KW-0808">Transferase</keyword>
<evidence type="ECO:0000256" key="11">
    <source>
        <dbReference type="RuleBase" id="RU003953"/>
    </source>
</evidence>
<comment type="cofactor">
    <cofactor evidence="1">
        <name>Mg(2+)</name>
        <dbReference type="ChEBI" id="CHEBI:18420"/>
    </cofactor>
</comment>
<evidence type="ECO:0000313" key="16">
    <source>
        <dbReference type="Proteomes" id="UP000198942"/>
    </source>
</evidence>
<dbReference type="GO" id="GO:0005524">
    <property type="term" value="F:ATP binding"/>
    <property type="evidence" value="ECO:0007669"/>
    <property type="project" value="UniProtKB-KW"/>
</dbReference>
<evidence type="ECO:0000259" key="13">
    <source>
        <dbReference type="Pfam" id="PF01966"/>
    </source>
</evidence>
<dbReference type="GO" id="GO:0016779">
    <property type="term" value="F:nucleotidyltransferase activity"/>
    <property type="evidence" value="ECO:0007669"/>
    <property type="project" value="UniProtKB-KW"/>
</dbReference>
<dbReference type="RefSeq" id="WP_091213689.1">
    <property type="nucleotide sequence ID" value="NZ_FOCL01000006.1"/>
</dbReference>
<dbReference type="InterPro" id="IPR006675">
    <property type="entry name" value="HDIG_dom"/>
</dbReference>
<dbReference type="SUPFAM" id="SSF81891">
    <property type="entry name" value="Poly A polymerase C-terminal region-like"/>
    <property type="match status" value="1"/>
</dbReference>
<accession>A0A1H8NCQ9</accession>
<dbReference type="EMBL" id="FOCL01000006">
    <property type="protein sequence ID" value="SEO27390.1"/>
    <property type="molecule type" value="Genomic_DNA"/>
</dbReference>
<dbReference type="AlphaFoldDB" id="A0A1H8NCQ9"/>
<keyword evidence="9" id="KW-0460">Magnesium</keyword>
<dbReference type="OrthoDB" id="9805698at2"/>
<dbReference type="Pfam" id="PF01743">
    <property type="entry name" value="PolyA_pol"/>
    <property type="match status" value="1"/>
</dbReference>
<keyword evidence="8" id="KW-0067">ATP-binding</keyword>
<keyword evidence="3" id="KW-0819">tRNA processing</keyword>
<dbReference type="CDD" id="cd05398">
    <property type="entry name" value="NT_ClassII-CCAase"/>
    <property type="match status" value="1"/>
</dbReference>
<evidence type="ECO:0000256" key="8">
    <source>
        <dbReference type="ARBA" id="ARBA00022840"/>
    </source>
</evidence>
<evidence type="ECO:0000259" key="12">
    <source>
        <dbReference type="Pfam" id="PF01743"/>
    </source>
</evidence>
<evidence type="ECO:0000256" key="7">
    <source>
        <dbReference type="ARBA" id="ARBA00022800"/>
    </source>
</evidence>
<keyword evidence="6" id="KW-0547">Nucleotide-binding</keyword>
<protein>
    <submittedName>
        <fullName evidence="15">HDIG domain-containing protein</fullName>
    </submittedName>
</protein>
<dbReference type="GO" id="GO:0003723">
    <property type="term" value="F:RNA binding"/>
    <property type="evidence" value="ECO:0007669"/>
    <property type="project" value="UniProtKB-KW"/>
</dbReference>
<reference evidence="16" key="1">
    <citation type="submission" date="2016-10" db="EMBL/GenBank/DDBJ databases">
        <authorList>
            <person name="Varghese N."/>
            <person name="Submissions S."/>
        </authorList>
    </citation>
    <scope>NUCLEOTIDE SEQUENCE [LARGE SCALE GENOMIC DNA]</scope>
    <source>
        <strain evidence="16">Gh-48</strain>
    </source>
</reference>
<dbReference type="CDD" id="cd00077">
    <property type="entry name" value="HDc"/>
    <property type="match status" value="1"/>
</dbReference>
<evidence type="ECO:0000256" key="1">
    <source>
        <dbReference type="ARBA" id="ARBA00001946"/>
    </source>
</evidence>
<evidence type="ECO:0000256" key="10">
    <source>
        <dbReference type="ARBA" id="ARBA00022884"/>
    </source>
</evidence>
<dbReference type="NCBIfam" id="TIGR00277">
    <property type="entry name" value="HDIG"/>
    <property type="match status" value="1"/>
</dbReference>
<keyword evidence="10 11" id="KW-0694">RNA-binding</keyword>
<feature type="domain" description="HD" evidence="13">
    <location>
        <begin position="254"/>
        <end position="372"/>
    </location>
</feature>
<dbReference type="InterPro" id="IPR006674">
    <property type="entry name" value="HD_domain"/>
</dbReference>
<dbReference type="InterPro" id="IPR032828">
    <property type="entry name" value="PolyA_RNA-bd"/>
</dbReference>
<keyword evidence="5" id="KW-0479">Metal-binding</keyword>
<dbReference type="FunFam" id="3.30.460.10:FF:000033">
    <property type="entry name" value="Poly A polymerase head domain protein"/>
    <property type="match status" value="1"/>
</dbReference>
<dbReference type="InterPro" id="IPR043519">
    <property type="entry name" value="NT_sf"/>
</dbReference>
<evidence type="ECO:0000256" key="9">
    <source>
        <dbReference type="ARBA" id="ARBA00022842"/>
    </source>
</evidence>
<dbReference type="Gene3D" id="1.10.3090.10">
    <property type="entry name" value="cca-adding enzyme, domain 2"/>
    <property type="match status" value="1"/>
</dbReference>
<evidence type="ECO:0000256" key="6">
    <source>
        <dbReference type="ARBA" id="ARBA00022741"/>
    </source>
</evidence>
<dbReference type="Gene3D" id="1.10.246.80">
    <property type="match status" value="1"/>
</dbReference>
<dbReference type="Proteomes" id="UP000198942">
    <property type="component" value="Unassembled WGS sequence"/>
</dbReference>
<dbReference type="GO" id="GO:0046872">
    <property type="term" value="F:metal ion binding"/>
    <property type="evidence" value="ECO:0007669"/>
    <property type="project" value="UniProtKB-KW"/>
</dbReference>
<evidence type="ECO:0000256" key="4">
    <source>
        <dbReference type="ARBA" id="ARBA00022695"/>
    </source>
</evidence>
<gene>
    <name evidence="15" type="ORF">SAMN05192574_106367</name>
</gene>
<organism evidence="15 16">
    <name type="scientific">Mucilaginibacter gossypiicola</name>
    <dbReference type="NCBI Taxonomy" id="551995"/>
    <lineage>
        <taxon>Bacteria</taxon>
        <taxon>Pseudomonadati</taxon>
        <taxon>Bacteroidota</taxon>
        <taxon>Sphingobacteriia</taxon>
        <taxon>Sphingobacteriales</taxon>
        <taxon>Sphingobacteriaceae</taxon>
        <taxon>Mucilaginibacter</taxon>
    </lineage>
</organism>
<comment type="similarity">
    <text evidence="11">Belongs to the tRNA nucleotidyltransferase/poly(A) polymerase family.</text>
</comment>
<dbReference type="PANTHER" id="PTHR47545:SF1">
    <property type="entry name" value="MULTIFUNCTIONAL CCA PROTEIN"/>
    <property type="match status" value="1"/>
</dbReference>
<proteinExistence type="inferred from homology"/>
<keyword evidence="16" id="KW-1185">Reference proteome</keyword>
<dbReference type="SUPFAM" id="SSF81301">
    <property type="entry name" value="Nucleotidyltransferase"/>
    <property type="match status" value="1"/>
</dbReference>
<dbReference type="PANTHER" id="PTHR47545">
    <property type="entry name" value="MULTIFUNCTIONAL CCA PROTEIN"/>
    <property type="match status" value="1"/>
</dbReference>
<evidence type="ECO:0000256" key="3">
    <source>
        <dbReference type="ARBA" id="ARBA00022694"/>
    </source>
</evidence>
<evidence type="ECO:0000259" key="14">
    <source>
        <dbReference type="Pfam" id="PF12627"/>
    </source>
</evidence>
<dbReference type="Gene3D" id="3.30.460.10">
    <property type="entry name" value="Beta Polymerase, domain 2"/>
    <property type="match status" value="1"/>
</dbReference>
<dbReference type="InterPro" id="IPR002646">
    <property type="entry name" value="PolA_pol_head_dom"/>
</dbReference>
<dbReference type="InterPro" id="IPR050124">
    <property type="entry name" value="tRNA_CCA-adding_enzyme"/>
</dbReference>
<feature type="domain" description="tRNA nucleotidyltransferase/poly(A) polymerase RNA and SrmB- binding" evidence="14">
    <location>
        <begin position="177"/>
        <end position="236"/>
    </location>
</feature>
<keyword evidence="4" id="KW-0548">Nucleotidyltransferase</keyword>
<evidence type="ECO:0000313" key="15">
    <source>
        <dbReference type="EMBL" id="SEO27390.1"/>
    </source>
</evidence>
<dbReference type="Pfam" id="PF12627">
    <property type="entry name" value="PolyA_pol_RNAbd"/>
    <property type="match status" value="1"/>
</dbReference>
<sequence length="470" mass="53428">MQQHLRHPVFSVISRLAGEQNVQAYAIGGFVRDIFLNRPSKDIDIVIIGNGIAFAEAVANTLKVKLAVYKNFGTASLKYRDLEVEFVGARKESYRRDSRKPIVENGTLEDDQKRRDFTINALAISLHPDSFGELLDPFNGIADLENKLIRTPLNPNETFSDDPLRMMRAIRFATQLNFRIDDIAVEAIKTTADRISIISQERITDELNKIILSPVPSIGFNYLFDTGLLHKIFPQMVALYGVDYVDGKGHKDNFYHTLQVLDNICETTDDLWLRWAAILHDIAKPATKRFEPGHGWTFHGHEDRGARMVPKIFAQLKLPLNEKMKQVQKLVQLHLRPIVLSQSIVTDSAVRRLLFDAGEDIEALMLLCKADITTKNEYKVKKYRNNFELVQQKLKDVEERDSIRNWQPPVTGNDIMTIFGIKEGREVGIIKNQIREAILEGEIPNNREAALSFTISKGLEIGLKVVTTPN</sequence>
<keyword evidence="7" id="KW-0692">RNA repair</keyword>
<name>A0A1H8NCQ9_9SPHI</name>
<dbReference type="InterPro" id="IPR003607">
    <property type="entry name" value="HD/PDEase_dom"/>
</dbReference>
<feature type="domain" description="Poly A polymerase head" evidence="12">
    <location>
        <begin position="24"/>
        <end position="150"/>
    </location>
</feature>
<evidence type="ECO:0000256" key="2">
    <source>
        <dbReference type="ARBA" id="ARBA00022679"/>
    </source>
</evidence>